<reference evidence="1 2" key="1">
    <citation type="journal article" date="2006" name="Science">
        <title>Phytophthora genome sequences uncover evolutionary origins and mechanisms of pathogenesis.</title>
        <authorList>
            <person name="Tyler B.M."/>
            <person name="Tripathy S."/>
            <person name="Zhang X."/>
            <person name="Dehal P."/>
            <person name="Jiang R.H."/>
            <person name="Aerts A."/>
            <person name="Arredondo F.D."/>
            <person name="Baxter L."/>
            <person name="Bensasson D."/>
            <person name="Beynon J.L."/>
            <person name="Chapman J."/>
            <person name="Damasceno C.M."/>
            <person name="Dorrance A.E."/>
            <person name="Dou D."/>
            <person name="Dickerman A.W."/>
            <person name="Dubchak I.L."/>
            <person name="Garbelotto M."/>
            <person name="Gijzen M."/>
            <person name="Gordon S.G."/>
            <person name="Govers F."/>
            <person name="Grunwald N.J."/>
            <person name="Huang W."/>
            <person name="Ivors K.L."/>
            <person name="Jones R.W."/>
            <person name="Kamoun S."/>
            <person name="Krampis K."/>
            <person name="Lamour K.H."/>
            <person name="Lee M.K."/>
            <person name="McDonald W.H."/>
            <person name="Medina M."/>
            <person name="Meijer H.J."/>
            <person name="Nordberg E.K."/>
            <person name="Maclean D.J."/>
            <person name="Ospina-Giraldo M.D."/>
            <person name="Morris P.F."/>
            <person name="Phuntumart V."/>
            <person name="Putnam N.H."/>
            <person name="Rash S."/>
            <person name="Rose J.K."/>
            <person name="Sakihama Y."/>
            <person name="Salamov A.A."/>
            <person name="Savidor A."/>
            <person name="Scheuring C.F."/>
            <person name="Smith B.M."/>
            <person name="Sobral B.W."/>
            <person name="Terry A."/>
            <person name="Torto-Alalibo T.A."/>
            <person name="Win J."/>
            <person name="Xu Z."/>
            <person name="Zhang H."/>
            <person name="Grigoriev I.V."/>
            <person name="Rokhsar D.S."/>
            <person name="Boore J.L."/>
        </authorList>
    </citation>
    <scope>NUCLEOTIDE SEQUENCE [LARGE SCALE GENOMIC DNA]</scope>
    <source>
        <strain evidence="1 2">P6497</strain>
    </source>
</reference>
<protein>
    <submittedName>
        <fullName evidence="1">Uncharacterized protein</fullName>
    </submittedName>
</protein>
<dbReference type="KEGG" id="psoj:PHYSODRAFT_467433"/>
<dbReference type="Proteomes" id="UP000002640">
    <property type="component" value="Unassembled WGS sequence"/>
</dbReference>
<evidence type="ECO:0000313" key="2">
    <source>
        <dbReference type="Proteomes" id="UP000002640"/>
    </source>
</evidence>
<gene>
    <name evidence="1" type="ORF">PHYSODRAFT_467433</name>
</gene>
<dbReference type="RefSeq" id="XP_009513916.1">
    <property type="nucleotide sequence ID" value="XM_009515621.1"/>
</dbReference>
<proteinExistence type="predicted"/>
<accession>G4YJT4</accession>
<dbReference type="InParanoid" id="G4YJT4"/>
<feature type="non-terminal residue" evidence="1">
    <location>
        <position position="1"/>
    </location>
</feature>
<keyword evidence="2" id="KW-1185">Reference proteome</keyword>
<dbReference type="AlphaFoldDB" id="G4YJT4"/>
<dbReference type="EMBL" id="JH159151">
    <property type="protein sequence ID" value="EGZ26641.1"/>
    <property type="molecule type" value="Genomic_DNA"/>
</dbReference>
<name>G4YJT4_PHYSP</name>
<sequence>VRAFFLQYAESVLDKHSLRACFVLFVKETRNRLDTEVFQNTQLQSLANVAEEVIAAVYSCSFFHARRPQIREILSGQSFAGWNAFVAQMRQTYVNVSTCPRSISRTIAVRDSEPNFNRAHPPQNSIESDWNAEWFLQVDEAVWKPSQQTMKADSKSGCDGFAEDSEAICLLTLFETMSQIVRLQVAIDAQACVLRIRSTEGVASALDCMCLVLDGKERVFSQFPNGLASGIGSGRHGDYIGETRVEKPGRLVVYLQVFTWSTEIHRPSYHVRLRIECWQSKRLCVSGDVLATTAPASFPLEDTSNLGEMPLRMKRAAVANFFEQQLQDYSAGEWATSPSAGPWRELGRFRLSYLKA</sequence>
<evidence type="ECO:0000313" key="1">
    <source>
        <dbReference type="EMBL" id="EGZ26641.1"/>
    </source>
</evidence>
<organism evidence="1 2">
    <name type="scientific">Phytophthora sojae (strain P6497)</name>
    <name type="common">Soybean stem and root rot agent</name>
    <name type="synonym">Phytophthora megasperma f. sp. glycines</name>
    <dbReference type="NCBI Taxonomy" id="1094619"/>
    <lineage>
        <taxon>Eukaryota</taxon>
        <taxon>Sar</taxon>
        <taxon>Stramenopiles</taxon>
        <taxon>Oomycota</taxon>
        <taxon>Peronosporomycetes</taxon>
        <taxon>Peronosporales</taxon>
        <taxon>Peronosporaceae</taxon>
        <taxon>Phytophthora</taxon>
    </lineage>
</organism>
<dbReference type="GeneID" id="20653561"/>